<evidence type="ECO:0000259" key="6">
    <source>
        <dbReference type="Pfam" id="PF00151"/>
    </source>
</evidence>
<feature type="chain" id="PRO_5009115188" description="Lipase domain-containing protein" evidence="5">
    <location>
        <begin position="19"/>
        <end position="339"/>
    </location>
</feature>
<dbReference type="Pfam" id="PF00151">
    <property type="entry name" value="Lipase"/>
    <property type="match status" value="1"/>
</dbReference>
<evidence type="ECO:0000256" key="3">
    <source>
        <dbReference type="ARBA" id="ARBA00022525"/>
    </source>
</evidence>
<dbReference type="GO" id="GO:0016042">
    <property type="term" value="P:lipid catabolic process"/>
    <property type="evidence" value="ECO:0007669"/>
    <property type="project" value="TreeGrafter"/>
</dbReference>
<organism evidence="7">
    <name type="scientific">Pectinophora gossypiella</name>
    <name type="common">Cotton pink bollworm</name>
    <name type="synonym">Depressaria gossypiella</name>
    <dbReference type="NCBI Taxonomy" id="13191"/>
    <lineage>
        <taxon>Eukaryota</taxon>
        <taxon>Metazoa</taxon>
        <taxon>Ecdysozoa</taxon>
        <taxon>Arthropoda</taxon>
        <taxon>Hexapoda</taxon>
        <taxon>Insecta</taxon>
        <taxon>Pterygota</taxon>
        <taxon>Neoptera</taxon>
        <taxon>Endopterygota</taxon>
        <taxon>Lepidoptera</taxon>
        <taxon>Glossata</taxon>
        <taxon>Ditrysia</taxon>
        <taxon>Gelechioidea</taxon>
        <taxon>Gelechiidae</taxon>
        <taxon>Apatetrinae</taxon>
        <taxon>Pectinophora</taxon>
    </lineage>
</organism>
<dbReference type="Gene3D" id="3.40.50.1820">
    <property type="entry name" value="alpha/beta hydrolase"/>
    <property type="match status" value="1"/>
</dbReference>
<feature type="domain" description="Lipase" evidence="6">
    <location>
        <begin position="62"/>
        <end position="336"/>
    </location>
</feature>
<dbReference type="OrthoDB" id="199913at2759"/>
<reference evidence="7" key="1">
    <citation type="submission" date="2015-09" db="EMBL/GenBank/DDBJ databases">
        <title>De novo assembly of Pectinophora gossypiella (Pink Bollworm) gut transcriptome.</title>
        <authorList>
            <person name="Tassone E.E."/>
        </authorList>
    </citation>
    <scope>NUCLEOTIDE SEQUENCE</scope>
</reference>
<dbReference type="EMBL" id="GDQN01008012">
    <property type="protein sequence ID" value="JAT83042.1"/>
    <property type="molecule type" value="Transcribed_RNA"/>
</dbReference>
<dbReference type="PANTHER" id="PTHR11610">
    <property type="entry name" value="LIPASE"/>
    <property type="match status" value="1"/>
</dbReference>
<proteinExistence type="inferred from homology"/>
<dbReference type="SUPFAM" id="SSF53474">
    <property type="entry name" value="alpha/beta-Hydrolases"/>
    <property type="match status" value="1"/>
</dbReference>
<evidence type="ECO:0000256" key="1">
    <source>
        <dbReference type="ARBA" id="ARBA00004613"/>
    </source>
</evidence>
<dbReference type="InterPro" id="IPR029058">
    <property type="entry name" value="AB_hydrolase_fold"/>
</dbReference>
<sequence length="339" mass="36947">MFKLGFIGIVCLSGIALALPSKPILRKLDPLRFQHARDDSTGQYHLVDMWMTADHIAEAARYNPEESNVYHLFTRLNPTVSQPLVIGNLNWLASSNISGARRTIVLIHGWRDSATSELNTVLVPALLAAEDLNVVVVDWSVGASTINYPVALDNAIASGVAVEQFFDWVNFYLRGSPVQYHIIGHGLGGHQAGVVARRMPRLGESVPYVTGLDPSLVGWINHPDRFNPDDGVYTEVIHTNAGINGYLADLAKVDFYPNGGESMPGCDSHSCDHLRSIFYFAESITSGGFTGRRCANYLTAVLQVCTLPGTLQMGGLRPKFGSEGVYFLRTNAAPPFSQG</sequence>
<dbReference type="PRINTS" id="PR00821">
    <property type="entry name" value="TAGLIPASE"/>
</dbReference>
<keyword evidence="3" id="KW-0964">Secreted</keyword>
<accession>A0A1E1W7R1</accession>
<dbReference type="AlphaFoldDB" id="A0A1E1W7R1"/>
<dbReference type="InterPro" id="IPR013818">
    <property type="entry name" value="Lipase"/>
</dbReference>
<dbReference type="GO" id="GO:0016298">
    <property type="term" value="F:lipase activity"/>
    <property type="evidence" value="ECO:0007669"/>
    <property type="project" value="InterPro"/>
</dbReference>
<dbReference type="GO" id="GO:0005615">
    <property type="term" value="C:extracellular space"/>
    <property type="evidence" value="ECO:0007669"/>
    <property type="project" value="TreeGrafter"/>
</dbReference>
<dbReference type="GO" id="GO:0017171">
    <property type="term" value="F:serine hydrolase activity"/>
    <property type="evidence" value="ECO:0007669"/>
    <property type="project" value="TreeGrafter"/>
</dbReference>
<evidence type="ECO:0000313" key="7">
    <source>
        <dbReference type="EMBL" id="JAT83042.1"/>
    </source>
</evidence>
<gene>
    <name evidence="7" type="ORF">g.11507</name>
</gene>
<comment type="similarity">
    <text evidence="2 4">Belongs to the AB hydrolase superfamily. Lipase family.</text>
</comment>
<evidence type="ECO:0000256" key="5">
    <source>
        <dbReference type="SAM" id="SignalP"/>
    </source>
</evidence>
<comment type="subcellular location">
    <subcellularLocation>
        <location evidence="1">Secreted</location>
    </subcellularLocation>
</comment>
<evidence type="ECO:0000256" key="4">
    <source>
        <dbReference type="RuleBase" id="RU004262"/>
    </source>
</evidence>
<name>A0A1E1W7R1_PECGO</name>
<evidence type="ECO:0000256" key="2">
    <source>
        <dbReference type="ARBA" id="ARBA00010701"/>
    </source>
</evidence>
<feature type="signal peptide" evidence="5">
    <location>
        <begin position="1"/>
        <end position="18"/>
    </location>
</feature>
<keyword evidence="5" id="KW-0732">Signal</keyword>
<protein>
    <recommendedName>
        <fullName evidence="6">Lipase domain-containing protein</fullName>
    </recommendedName>
</protein>
<dbReference type="InterPro" id="IPR000734">
    <property type="entry name" value="TAG_lipase"/>
</dbReference>
<dbReference type="PANTHER" id="PTHR11610:SF150">
    <property type="entry name" value="FI01825P-RELATED"/>
    <property type="match status" value="1"/>
</dbReference>